<dbReference type="NCBIfam" id="TIGR01863">
    <property type="entry name" value="cas_Csd1"/>
    <property type="match status" value="1"/>
</dbReference>
<protein>
    <submittedName>
        <fullName evidence="1">CRISPR-associated protein (Cas_Csd1)</fullName>
    </submittedName>
</protein>
<dbReference type="AlphaFoldDB" id="A0A6N2R0X4"/>
<organism evidence="1">
    <name type="scientific">Anaerostipes hadrus</name>
    <dbReference type="NCBI Taxonomy" id="649756"/>
    <lineage>
        <taxon>Bacteria</taxon>
        <taxon>Bacillati</taxon>
        <taxon>Bacillota</taxon>
        <taxon>Clostridia</taxon>
        <taxon>Lachnospirales</taxon>
        <taxon>Lachnospiraceae</taxon>
        <taxon>Anaerostipes</taxon>
    </lineage>
</organism>
<dbReference type="CDD" id="cd09757">
    <property type="entry name" value="Cas8c_I-C"/>
    <property type="match status" value="1"/>
</dbReference>
<gene>
    <name evidence="1" type="ORF">AHLFYP4_00213</name>
</gene>
<accession>A0A6N2R0X4</accession>
<dbReference type="EMBL" id="CACRSX010000006">
    <property type="protein sequence ID" value="VYS74613.1"/>
    <property type="molecule type" value="Genomic_DNA"/>
</dbReference>
<reference evidence="1" key="1">
    <citation type="submission" date="2019-11" db="EMBL/GenBank/DDBJ databases">
        <authorList>
            <person name="Feng L."/>
        </authorList>
    </citation>
    <scope>NUCLEOTIDE SEQUENCE</scope>
    <source>
        <strain evidence="1">AhadrusLFYP4</strain>
    </source>
</reference>
<name>A0A6N2R0X4_ANAHA</name>
<evidence type="ECO:0000313" key="1">
    <source>
        <dbReference type="EMBL" id="VYS74613.1"/>
    </source>
</evidence>
<dbReference type="Pfam" id="PF09709">
    <property type="entry name" value="Cas_Csd1"/>
    <property type="match status" value="1"/>
</dbReference>
<dbReference type="InterPro" id="IPR010144">
    <property type="entry name" value="CRISPR-assoc_prot_Csd1-typ"/>
</dbReference>
<dbReference type="RefSeq" id="WP_156722511.1">
    <property type="nucleotide sequence ID" value="NZ_CACRSX010000006.1"/>
</dbReference>
<sequence>MILQSLVRYYEDLLQQNDKKPMDERIPKLGWCLARVSYMIELKEDGTVKQIISLKTEALKPQILCVPEMFSRSGKCPPAYFLCDNAKYLMGINIEGTNSDIKDRFEDSRKKHLEILKDTESILAKAICKYFEKWDPEKAKDNPKVQGRWEELNDGGNIIFGMRDHYAQDDEEIQKTWEDYQEQIKEGQIGKCLVTGKETEIARIHRGIKGVPGAQSSGAALVSFNATAFESYGKEQSYNAPVGKYAEFAYTTALNYLLNKKEYTLRLGDSMIVYWAESAQETYQRTFFTLINPQPDNQDELKKVFGNLEKNIWIDTEDIQINPNQKFYILGLAPNAARLSVRFFYQNTFGEILNNIQKHYKRMEVIQPAWKDRIYLGIEAMLLETVSSKAKNEKQFSNMITMTLKAILANDRYPMSLYTSTVLRVRSEQGKVTSGRAAIIKAVLIKNYKWKEGEKYMALNQESEDQAYVLGRLFAVLESIQKDANPGINTTIRDRYFNSACATPALVFPILIKLKNSHTKKLEREHPEKKKWYEISLTEIIGKIEMTKDGFPKQLPLEEQGKFMLGYYHQIQKKYEKKEDK</sequence>
<proteinExistence type="predicted"/>